<reference evidence="12 13" key="1">
    <citation type="submission" date="2014-04" db="EMBL/GenBank/DDBJ databases">
        <authorList>
            <consortium name="DOE Joint Genome Institute"/>
            <person name="Kuo A."/>
            <person name="Kohler A."/>
            <person name="Costa M.D."/>
            <person name="Nagy L.G."/>
            <person name="Floudas D."/>
            <person name="Copeland A."/>
            <person name="Barry K.W."/>
            <person name="Cichocki N."/>
            <person name="Veneault-Fourrey C."/>
            <person name="LaButti K."/>
            <person name="Lindquist E.A."/>
            <person name="Lipzen A."/>
            <person name="Lundell T."/>
            <person name="Morin E."/>
            <person name="Murat C."/>
            <person name="Sun H."/>
            <person name="Tunlid A."/>
            <person name="Henrissat B."/>
            <person name="Grigoriev I.V."/>
            <person name="Hibbett D.S."/>
            <person name="Martin F."/>
            <person name="Nordberg H.P."/>
            <person name="Cantor M.N."/>
            <person name="Hua S.X."/>
        </authorList>
    </citation>
    <scope>NUCLEOTIDE SEQUENCE [LARGE SCALE GENOMIC DNA]</scope>
    <source>
        <strain evidence="12 13">Marx 270</strain>
    </source>
</reference>
<evidence type="ECO:0000256" key="5">
    <source>
        <dbReference type="ARBA" id="ARBA00022792"/>
    </source>
</evidence>
<evidence type="ECO:0000256" key="3">
    <source>
        <dbReference type="ARBA" id="ARBA00022617"/>
    </source>
</evidence>
<dbReference type="GO" id="GO:0005743">
    <property type="term" value="C:mitochondrial inner membrane"/>
    <property type="evidence" value="ECO:0007669"/>
    <property type="project" value="UniProtKB-SubCell"/>
</dbReference>
<evidence type="ECO:0000256" key="7">
    <source>
        <dbReference type="ARBA" id="ARBA00023128"/>
    </source>
</evidence>
<sequence length="263" mass="29703">MHQSTSSNSVSGCPMHQSNPASNPSTSGCPVQHASAPKASGGCPVEHSSTGINPLNQMPSLPQTPLDPHSQSAPLPTDRTLSSIPRGTEDGKTQTWEYPSPQQFYNALVRKGWETPTEHVEVMVDIHNFLNERAWNEVLRWERRVAQPGDEQPHLARFKGRPGEMSPKAQFWMFMGWLLPTRFNTEPPFDRHDWVVRRPRTGEEVRYVIDYYSAPPTPDGEPVFALDVRPALDSFESARERVSVGMSDIWETMRERGWGNNRS</sequence>
<gene>
    <name evidence="12" type="ORF">M404DRAFT_135748</name>
</gene>
<dbReference type="AlphaFoldDB" id="A0A0C3P3K6"/>
<dbReference type="PROSITE" id="PS00821">
    <property type="entry name" value="CYTO_HEME_LYASE_1"/>
    <property type="match status" value="1"/>
</dbReference>
<dbReference type="OrthoDB" id="4243at2759"/>
<comment type="function">
    <text evidence="10">Lyase that catalyzes the covalent linking of the heme group to the cytochrome C apoprotein to produce the mature functional cytochrome.</text>
</comment>
<comment type="similarity">
    <text evidence="2 10">Belongs to the cytochrome c-type heme lyase family.</text>
</comment>
<feature type="compositionally biased region" description="Polar residues" evidence="11">
    <location>
        <begin position="1"/>
        <end position="29"/>
    </location>
</feature>
<evidence type="ECO:0000313" key="13">
    <source>
        <dbReference type="Proteomes" id="UP000054217"/>
    </source>
</evidence>
<evidence type="ECO:0000256" key="10">
    <source>
        <dbReference type="RuleBase" id="RU363130"/>
    </source>
</evidence>
<dbReference type="GO" id="GO:0004408">
    <property type="term" value="F:holocytochrome-c synthase activity"/>
    <property type="evidence" value="ECO:0007669"/>
    <property type="project" value="UniProtKB-EC"/>
</dbReference>
<evidence type="ECO:0000256" key="11">
    <source>
        <dbReference type="SAM" id="MobiDB-lite"/>
    </source>
</evidence>
<evidence type="ECO:0000256" key="9">
    <source>
        <dbReference type="ARBA" id="ARBA00023239"/>
    </source>
</evidence>
<evidence type="ECO:0000256" key="2">
    <source>
        <dbReference type="ARBA" id="ARBA00007255"/>
    </source>
</evidence>
<evidence type="ECO:0000256" key="4">
    <source>
        <dbReference type="ARBA" id="ARBA00022723"/>
    </source>
</evidence>
<name>A0A0C3P3K6_PISTI</name>
<keyword evidence="4 10" id="KW-0479">Metal-binding</keyword>
<dbReference type="Pfam" id="PF01265">
    <property type="entry name" value="Cyto_heme_lyase"/>
    <property type="match status" value="1"/>
</dbReference>
<reference evidence="13" key="2">
    <citation type="submission" date="2015-01" db="EMBL/GenBank/DDBJ databases">
        <title>Evolutionary Origins and Diversification of the Mycorrhizal Mutualists.</title>
        <authorList>
            <consortium name="DOE Joint Genome Institute"/>
            <consortium name="Mycorrhizal Genomics Consortium"/>
            <person name="Kohler A."/>
            <person name="Kuo A."/>
            <person name="Nagy L.G."/>
            <person name="Floudas D."/>
            <person name="Copeland A."/>
            <person name="Barry K.W."/>
            <person name="Cichocki N."/>
            <person name="Veneault-Fourrey C."/>
            <person name="LaButti K."/>
            <person name="Lindquist E.A."/>
            <person name="Lipzen A."/>
            <person name="Lundell T."/>
            <person name="Morin E."/>
            <person name="Murat C."/>
            <person name="Riley R."/>
            <person name="Ohm R."/>
            <person name="Sun H."/>
            <person name="Tunlid A."/>
            <person name="Henrissat B."/>
            <person name="Grigoriev I.V."/>
            <person name="Hibbett D.S."/>
            <person name="Martin F."/>
        </authorList>
    </citation>
    <scope>NUCLEOTIDE SEQUENCE [LARGE SCALE GENOMIC DNA]</scope>
    <source>
        <strain evidence="13">Marx 270</strain>
    </source>
</reference>
<feature type="compositionally biased region" description="Polar residues" evidence="11">
    <location>
        <begin position="47"/>
        <end position="85"/>
    </location>
</feature>
<keyword evidence="13" id="KW-1185">Reference proteome</keyword>
<comment type="catalytic activity">
    <reaction evidence="10">
        <text>holo-[cytochrome c] = apo-[cytochrome c] + heme b</text>
        <dbReference type="Rhea" id="RHEA:22648"/>
        <dbReference type="Rhea" id="RHEA-COMP:10725"/>
        <dbReference type="Rhea" id="RHEA-COMP:10726"/>
        <dbReference type="ChEBI" id="CHEBI:29950"/>
        <dbReference type="ChEBI" id="CHEBI:60344"/>
        <dbReference type="ChEBI" id="CHEBI:83739"/>
        <dbReference type="EC" id="4.4.1.17"/>
    </reaction>
</comment>
<keyword evidence="3 10" id="KW-0349">Heme</keyword>
<protein>
    <recommendedName>
        <fullName evidence="10">Holocytochrome c-type synthase</fullName>
        <ecNumber evidence="10">4.4.1.17</ecNumber>
    </recommendedName>
</protein>
<feature type="region of interest" description="Disordered" evidence="11">
    <location>
        <begin position="1"/>
        <end position="97"/>
    </location>
</feature>
<dbReference type="PROSITE" id="PS00822">
    <property type="entry name" value="CYTO_HEME_LYASE_2"/>
    <property type="match status" value="1"/>
</dbReference>
<keyword evidence="7 10" id="KW-0496">Mitochondrion</keyword>
<dbReference type="GO" id="GO:0046872">
    <property type="term" value="F:metal ion binding"/>
    <property type="evidence" value="ECO:0007669"/>
    <property type="project" value="UniProtKB-KW"/>
</dbReference>
<keyword evidence="6 10" id="KW-0408">Iron</keyword>
<keyword evidence="5 10" id="KW-0999">Mitochondrion inner membrane</keyword>
<dbReference type="PANTHER" id="PTHR12743">
    <property type="entry name" value="CYTOCHROME C1 HEME LYASE"/>
    <property type="match status" value="1"/>
</dbReference>
<dbReference type="InterPro" id="IPR000511">
    <property type="entry name" value="Holocyt_c/c1_synthase"/>
</dbReference>
<dbReference type="InParanoid" id="A0A0C3P3K6"/>
<dbReference type="EC" id="4.4.1.17" evidence="10"/>
<dbReference type="HOGENOM" id="CLU_048602_0_1_1"/>
<proteinExistence type="inferred from homology"/>
<dbReference type="STRING" id="870435.A0A0C3P3K6"/>
<accession>A0A0C3P3K6</accession>
<dbReference type="PANTHER" id="PTHR12743:SF3">
    <property type="entry name" value="HOLOCYTOCHROME-C SYNTHASE"/>
    <property type="match status" value="1"/>
</dbReference>
<keyword evidence="8 10" id="KW-0472">Membrane</keyword>
<keyword evidence="9 10" id="KW-0456">Lyase</keyword>
<dbReference type="Proteomes" id="UP000054217">
    <property type="component" value="Unassembled WGS sequence"/>
</dbReference>
<evidence type="ECO:0000256" key="6">
    <source>
        <dbReference type="ARBA" id="ARBA00023004"/>
    </source>
</evidence>
<dbReference type="EMBL" id="KN831959">
    <property type="protein sequence ID" value="KIO07625.1"/>
    <property type="molecule type" value="Genomic_DNA"/>
</dbReference>
<evidence type="ECO:0000313" key="12">
    <source>
        <dbReference type="EMBL" id="KIO07625.1"/>
    </source>
</evidence>
<comment type="subcellular location">
    <subcellularLocation>
        <location evidence="1 10">Mitochondrion inner membrane</location>
    </subcellularLocation>
</comment>
<organism evidence="12 13">
    <name type="scientific">Pisolithus tinctorius Marx 270</name>
    <dbReference type="NCBI Taxonomy" id="870435"/>
    <lineage>
        <taxon>Eukaryota</taxon>
        <taxon>Fungi</taxon>
        <taxon>Dikarya</taxon>
        <taxon>Basidiomycota</taxon>
        <taxon>Agaricomycotina</taxon>
        <taxon>Agaricomycetes</taxon>
        <taxon>Agaricomycetidae</taxon>
        <taxon>Boletales</taxon>
        <taxon>Sclerodermatineae</taxon>
        <taxon>Pisolithaceae</taxon>
        <taxon>Pisolithus</taxon>
    </lineage>
</organism>
<evidence type="ECO:0000256" key="1">
    <source>
        <dbReference type="ARBA" id="ARBA00004273"/>
    </source>
</evidence>
<evidence type="ECO:0000256" key="8">
    <source>
        <dbReference type="ARBA" id="ARBA00023136"/>
    </source>
</evidence>